<reference evidence="9 10" key="1">
    <citation type="submission" date="2022-11" db="EMBL/GenBank/DDBJ databases">
        <title>Minimal conservation of predation-associated metabolite biosynthetic gene clusters underscores biosynthetic potential of Myxococcota including descriptions for ten novel species: Archangium lansinium sp. nov., Myxococcus landrumus sp. nov., Nannocystis bai.</title>
        <authorList>
            <person name="Ahearne A."/>
            <person name="Stevens C."/>
            <person name="Dowd S."/>
        </authorList>
    </citation>
    <scope>NUCLEOTIDE SEQUENCE [LARGE SCALE GENOMIC DNA]</scope>
    <source>
        <strain evidence="9 10">RJM3</strain>
    </source>
</reference>
<evidence type="ECO:0000259" key="8">
    <source>
        <dbReference type="Pfam" id="PF08281"/>
    </source>
</evidence>
<evidence type="ECO:0000256" key="6">
    <source>
        <dbReference type="SAM" id="MobiDB-lite"/>
    </source>
</evidence>
<dbReference type="Pfam" id="PF04542">
    <property type="entry name" value="Sigma70_r2"/>
    <property type="match status" value="1"/>
</dbReference>
<evidence type="ECO:0000256" key="3">
    <source>
        <dbReference type="ARBA" id="ARBA00023082"/>
    </source>
</evidence>
<dbReference type="InterPro" id="IPR013324">
    <property type="entry name" value="RNA_pol_sigma_r3/r4-like"/>
</dbReference>
<keyword evidence="5" id="KW-0804">Transcription</keyword>
<gene>
    <name evidence="9" type="ORF">POL67_47460</name>
</gene>
<feature type="domain" description="RNA polymerase sigma factor 70 region 4 type 2" evidence="8">
    <location>
        <begin position="106"/>
        <end position="155"/>
    </location>
</feature>
<feature type="region of interest" description="Disordered" evidence="6">
    <location>
        <begin position="253"/>
        <end position="291"/>
    </location>
</feature>
<sequence length="304" mass="33311">MARVADLRPDVERFLASRRKGREDGDSLEDEVQVVMTEAVASLPNYREDEGDLKSWVLGIAANIAKRAERTRQRDACLATEDGAVSVLSPHASPERIARMHELRRKVGLVLQAMPEPLFIVLYLVCIEENSHQEAAELLGITEEASRKRLQDARAYIERESGISRDELRVVYPFCVESEEEQREGTGILARLFSFFRRGGDFLTVWIIAALSWPSPSVHTARAGLSVPAVHGATAESASAVIEIAPAPRVDVPAPAPSSAKVSAKLPAARPKPAEPVETARGAAAATTDEPFLDNVADLEFRRR</sequence>
<dbReference type="Pfam" id="PF08281">
    <property type="entry name" value="Sigma70_r4_2"/>
    <property type="match status" value="1"/>
</dbReference>
<evidence type="ECO:0000256" key="2">
    <source>
        <dbReference type="ARBA" id="ARBA00023015"/>
    </source>
</evidence>
<evidence type="ECO:0000256" key="1">
    <source>
        <dbReference type="ARBA" id="ARBA00010641"/>
    </source>
</evidence>
<proteinExistence type="inferred from homology"/>
<feature type="compositionally biased region" description="Low complexity" evidence="6">
    <location>
        <begin position="253"/>
        <end position="269"/>
    </location>
</feature>
<keyword evidence="10" id="KW-1185">Reference proteome</keyword>
<dbReference type="SUPFAM" id="SSF88659">
    <property type="entry name" value="Sigma3 and sigma4 domains of RNA polymerase sigma factors"/>
    <property type="match status" value="1"/>
</dbReference>
<evidence type="ECO:0000256" key="4">
    <source>
        <dbReference type="ARBA" id="ARBA00023125"/>
    </source>
</evidence>
<dbReference type="EMBL" id="JAQNDO010000001">
    <property type="protein sequence ID" value="MDC0749059.1"/>
    <property type="molecule type" value="Genomic_DNA"/>
</dbReference>
<dbReference type="Gene3D" id="1.10.1740.10">
    <property type="match status" value="1"/>
</dbReference>
<dbReference type="InterPro" id="IPR039425">
    <property type="entry name" value="RNA_pol_sigma-70-like"/>
</dbReference>
<evidence type="ECO:0000256" key="5">
    <source>
        <dbReference type="ARBA" id="ARBA00023163"/>
    </source>
</evidence>
<dbReference type="Proteomes" id="UP001221411">
    <property type="component" value="Unassembled WGS sequence"/>
</dbReference>
<dbReference type="RefSeq" id="WP_271928469.1">
    <property type="nucleotide sequence ID" value="NZ_JAQNDO010000001.1"/>
</dbReference>
<name>A0ABT5F4P6_9BACT</name>
<evidence type="ECO:0000313" key="9">
    <source>
        <dbReference type="EMBL" id="MDC0749059.1"/>
    </source>
</evidence>
<dbReference type="InterPro" id="IPR013249">
    <property type="entry name" value="RNA_pol_sigma70_r4_t2"/>
</dbReference>
<dbReference type="InterPro" id="IPR007627">
    <property type="entry name" value="RNA_pol_sigma70_r2"/>
</dbReference>
<accession>A0ABT5F4P6</accession>
<dbReference type="SUPFAM" id="SSF88946">
    <property type="entry name" value="Sigma2 domain of RNA polymerase sigma factors"/>
    <property type="match status" value="1"/>
</dbReference>
<evidence type="ECO:0000259" key="7">
    <source>
        <dbReference type="Pfam" id="PF04542"/>
    </source>
</evidence>
<dbReference type="InterPro" id="IPR036388">
    <property type="entry name" value="WH-like_DNA-bd_sf"/>
</dbReference>
<dbReference type="PANTHER" id="PTHR43133">
    <property type="entry name" value="RNA POLYMERASE ECF-TYPE SIGMA FACTO"/>
    <property type="match status" value="1"/>
</dbReference>
<dbReference type="InterPro" id="IPR013325">
    <property type="entry name" value="RNA_pol_sigma_r2"/>
</dbReference>
<keyword evidence="4" id="KW-0238">DNA-binding</keyword>
<keyword evidence="3" id="KW-0731">Sigma factor</keyword>
<dbReference type="PANTHER" id="PTHR43133:SF8">
    <property type="entry name" value="RNA POLYMERASE SIGMA FACTOR HI_1459-RELATED"/>
    <property type="match status" value="1"/>
</dbReference>
<evidence type="ECO:0000313" key="10">
    <source>
        <dbReference type="Proteomes" id="UP001221411"/>
    </source>
</evidence>
<keyword evidence="2" id="KW-0805">Transcription regulation</keyword>
<dbReference type="InterPro" id="IPR014284">
    <property type="entry name" value="RNA_pol_sigma-70_dom"/>
</dbReference>
<organism evidence="9 10">
    <name type="scientific">Polyangium mundeleinium</name>
    <dbReference type="NCBI Taxonomy" id="2995306"/>
    <lineage>
        <taxon>Bacteria</taxon>
        <taxon>Pseudomonadati</taxon>
        <taxon>Myxococcota</taxon>
        <taxon>Polyangia</taxon>
        <taxon>Polyangiales</taxon>
        <taxon>Polyangiaceae</taxon>
        <taxon>Polyangium</taxon>
    </lineage>
</organism>
<comment type="caution">
    <text evidence="9">The sequence shown here is derived from an EMBL/GenBank/DDBJ whole genome shotgun (WGS) entry which is preliminary data.</text>
</comment>
<comment type="similarity">
    <text evidence="1">Belongs to the sigma-70 factor family. ECF subfamily.</text>
</comment>
<feature type="domain" description="RNA polymerase sigma-70 region 2" evidence="7">
    <location>
        <begin position="6"/>
        <end position="74"/>
    </location>
</feature>
<dbReference type="Gene3D" id="1.10.10.10">
    <property type="entry name" value="Winged helix-like DNA-binding domain superfamily/Winged helix DNA-binding domain"/>
    <property type="match status" value="1"/>
</dbReference>
<protein>
    <submittedName>
        <fullName evidence="9">Sigma-70 family RNA polymerase sigma factor</fullName>
    </submittedName>
</protein>
<dbReference type="NCBIfam" id="TIGR02937">
    <property type="entry name" value="sigma70-ECF"/>
    <property type="match status" value="1"/>
</dbReference>